<proteinExistence type="predicted"/>
<gene>
    <name evidence="1" type="ORF">HPO_14816</name>
</gene>
<dbReference type="STRING" id="1280954.HPO_14816"/>
<dbReference type="Proteomes" id="UP000027100">
    <property type="component" value="Unassembled WGS sequence"/>
</dbReference>
<dbReference type="RefSeq" id="WP_035600382.1">
    <property type="nucleotide sequence ID" value="NZ_ARYM01000019.1"/>
</dbReference>
<protein>
    <submittedName>
        <fullName evidence="1">Putative satD protein</fullName>
    </submittedName>
</protein>
<dbReference type="eggNOG" id="ENOG502ZH88">
    <property type="taxonomic scope" value="Bacteria"/>
</dbReference>
<accession>A0A062VB61</accession>
<dbReference type="Pfam" id="PF16264">
    <property type="entry name" value="SatD"/>
    <property type="match status" value="1"/>
</dbReference>
<dbReference type="OrthoDB" id="8481660at2"/>
<organism evidence="1 2">
    <name type="scientific">Hyphomonas polymorpha PS728</name>
    <dbReference type="NCBI Taxonomy" id="1280954"/>
    <lineage>
        <taxon>Bacteria</taxon>
        <taxon>Pseudomonadati</taxon>
        <taxon>Pseudomonadota</taxon>
        <taxon>Alphaproteobacteria</taxon>
        <taxon>Hyphomonadales</taxon>
        <taxon>Hyphomonadaceae</taxon>
        <taxon>Hyphomonas</taxon>
    </lineage>
</organism>
<sequence>MLPPDHACLLLCDLKGSSDFGAEKGGELLGQLEALLAQMNERHAANIILPLEISYGDEIAGLLQHPEAAFQIVRTLRGGLGIQMAFRFAVVFGRIGARTSNIRQIGGEVFTVGNAAISRLKRQNRFGEWHIFQDARDIELTLLTNLCQGFIARMTDYQFLVYALLAEGLSQKAVAQRLGKYPQSVSDAVRRAEIDLVIEAENQIINRLRTHNQSNIIVLEKSIESH</sequence>
<evidence type="ECO:0000313" key="2">
    <source>
        <dbReference type="Proteomes" id="UP000027100"/>
    </source>
</evidence>
<comment type="caution">
    <text evidence="1">The sequence shown here is derived from an EMBL/GenBank/DDBJ whole genome shotgun (WGS) entry which is preliminary data.</text>
</comment>
<name>A0A062VB61_9PROT</name>
<dbReference type="PATRIC" id="fig|1280954.3.peg.2999"/>
<keyword evidence="2" id="KW-1185">Reference proteome</keyword>
<dbReference type="AlphaFoldDB" id="A0A062VB61"/>
<dbReference type="InterPro" id="IPR032580">
    <property type="entry name" value="SatD"/>
</dbReference>
<reference evidence="1 2" key="1">
    <citation type="journal article" date="2014" name="Antonie Van Leeuwenhoek">
        <title>Hyphomonas beringensis sp. nov. and Hyphomonas chukchiensis sp. nov., isolated from surface seawater of the Bering Sea and Chukchi Sea.</title>
        <authorList>
            <person name="Li C."/>
            <person name="Lai Q."/>
            <person name="Li G."/>
            <person name="Dong C."/>
            <person name="Wang J."/>
            <person name="Liao Y."/>
            <person name="Shao Z."/>
        </authorList>
    </citation>
    <scope>NUCLEOTIDE SEQUENCE [LARGE SCALE GENOMIC DNA]</scope>
    <source>
        <strain evidence="1 2">PS728</strain>
    </source>
</reference>
<dbReference type="EMBL" id="ARYM01000019">
    <property type="protein sequence ID" value="KCZ97461.1"/>
    <property type="molecule type" value="Genomic_DNA"/>
</dbReference>
<evidence type="ECO:0000313" key="1">
    <source>
        <dbReference type="EMBL" id="KCZ97461.1"/>
    </source>
</evidence>